<evidence type="ECO:0000259" key="3">
    <source>
        <dbReference type="PROSITE" id="PS51371"/>
    </source>
</evidence>
<sequence>MKLRDLMTSEVKTCSPNDSVVEAAKIMRSIDVGIVPVVEGDKLVGVVTDRDIVLNVVAEGQDVATSRVANCMTSSVVTGTPEMDAHVAADLMAENQIRRLPVVENGRLVGIVAIGDLATVAIHENEAGYALSEISEPSQPQH</sequence>
<dbReference type="SMART" id="SM00116">
    <property type="entry name" value="CBS"/>
    <property type="match status" value="2"/>
</dbReference>
<dbReference type="InterPro" id="IPR046342">
    <property type="entry name" value="CBS_dom_sf"/>
</dbReference>
<dbReference type="OrthoDB" id="9802114at2"/>
<comment type="caution">
    <text evidence="4">The sequence shown here is derived from an EMBL/GenBank/DDBJ whole genome shotgun (WGS) entry which is preliminary data.</text>
</comment>
<dbReference type="SUPFAM" id="SSF54631">
    <property type="entry name" value="CBS-domain pair"/>
    <property type="match status" value="1"/>
</dbReference>
<protein>
    <submittedName>
        <fullName evidence="4">CBS domain-containing protein</fullName>
    </submittedName>
</protein>
<dbReference type="Pfam" id="PF00571">
    <property type="entry name" value="CBS"/>
    <property type="match status" value="2"/>
</dbReference>
<evidence type="ECO:0000313" key="4">
    <source>
        <dbReference type="EMBL" id="GAX90627.1"/>
    </source>
</evidence>
<dbReference type="RefSeq" id="WP_096182354.1">
    <property type="nucleotide sequence ID" value="NZ_BDUF01000060.1"/>
</dbReference>
<evidence type="ECO:0000313" key="5">
    <source>
        <dbReference type="Proteomes" id="UP000217785"/>
    </source>
</evidence>
<dbReference type="PANTHER" id="PTHR43080:SF2">
    <property type="entry name" value="CBS DOMAIN-CONTAINING PROTEIN"/>
    <property type="match status" value="1"/>
</dbReference>
<name>A0A292YHZ4_9BACL</name>
<proteinExistence type="predicted"/>
<keyword evidence="5" id="KW-1185">Reference proteome</keyword>
<dbReference type="AlphaFoldDB" id="A0A292YHZ4"/>
<dbReference type="InterPro" id="IPR051257">
    <property type="entry name" value="Diverse_CBS-Domain"/>
</dbReference>
<dbReference type="CDD" id="cd04622">
    <property type="entry name" value="CBS_pair_HRP1_like"/>
    <property type="match status" value="1"/>
</dbReference>
<dbReference type="Gene3D" id="3.10.580.10">
    <property type="entry name" value="CBS-domain"/>
    <property type="match status" value="1"/>
</dbReference>
<dbReference type="InterPro" id="IPR000644">
    <property type="entry name" value="CBS_dom"/>
</dbReference>
<accession>A0A292YHZ4</accession>
<feature type="domain" description="CBS" evidence="3">
    <location>
        <begin position="72"/>
        <end position="127"/>
    </location>
</feature>
<organism evidence="4 5">
    <name type="scientific">Effusibacillus lacus</name>
    <dbReference type="NCBI Taxonomy" id="1348429"/>
    <lineage>
        <taxon>Bacteria</taxon>
        <taxon>Bacillati</taxon>
        <taxon>Bacillota</taxon>
        <taxon>Bacilli</taxon>
        <taxon>Bacillales</taxon>
        <taxon>Alicyclobacillaceae</taxon>
        <taxon>Effusibacillus</taxon>
    </lineage>
</organism>
<evidence type="ECO:0000256" key="2">
    <source>
        <dbReference type="PROSITE-ProRule" id="PRU00703"/>
    </source>
</evidence>
<dbReference type="Proteomes" id="UP000217785">
    <property type="component" value="Unassembled WGS sequence"/>
</dbReference>
<dbReference type="EMBL" id="BDUF01000060">
    <property type="protein sequence ID" value="GAX90627.1"/>
    <property type="molecule type" value="Genomic_DNA"/>
</dbReference>
<feature type="domain" description="CBS" evidence="3">
    <location>
        <begin position="7"/>
        <end position="63"/>
    </location>
</feature>
<reference evidence="5" key="1">
    <citation type="submission" date="2017-07" db="EMBL/GenBank/DDBJ databases">
        <title>Draft genome sequence of Effusibacillus lacus strain skLN1.</title>
        <authorList>
            <person name="Watanabe M."/>
            <person name="Kojima H."/>
            <person name="Fukui M."/>
        </authorList>
    </citation>
    <scope>NUCLEOTIDE SEQUENCE [LARGE SCALE GENOMIC DNA]</scope>
    <source>
        <strain evidence="5">skLN1</strain>
    </source>
</reference>
<dbReference type="PANTHER" id="PTHR43080">
    <property type="entry name" value="CBS DOMAIN-CONTAINING PROTEIN CBSX3, MITOCHONDRIAL"/>
    <property type="match status" value="1"/>
</dbReference>
<evidence type="ECO:0000256" key="1">
    <source>
        <dbReference type="ARBA" id="ARBA00023122"/>
    </source>
</evidence>
<dbReference type="PROSITE" id="PS51371">
    <property type="entry name" value="CBS"/>
    <property type="match status" value="2"/>
</dbReference>
<keyword evidence="1 2" id="KW-0129">CBS domain</keyword>